<evidence type="ECO:0000313" key="4">
    <source>
        <dbReference type="Proteomes" id="UP000004836"/>
    </source>
</evidence>
<feature type="domain" description="Surface lipoprotein assembly modifier C-terminal" evidence="2">
    <location>
        <begin position="198"/>
        <end position="447"/>
    </location>
</feature>
<dbReference type="InterPro" id="IPR007655">
    <property type="entry name" value="Slam_C"/>
</dbReference>
<dbReference type="eggNOG" id="ENOG5034BBH">
    <property type="taxonomic scope" value="Bacteria"/>
</dbReference>
<keyword evidence="1" id="KW-0732">Signal</keyword>
<protein>
    <recommendedName>
        <fullName evidence="2">Surface lipoprotein assembly modifier C-terminal domain-containing protein</fullName>
    </recommendedName>
</protein>
<keyword evidence="4" id="KW-1185">Reference proteome</keyword>
<accession>J9DYP2</accession>
<evidence type="ECO:0000313" key="3">
    <source>
        <dbReference type="EMBL" id="EJW20779.1"/>
    </source>
</evidence>
<evidence type="ECO:0000259" key="2">
    <source>
        <dbReference type="Pfam" id="PF04575"/>
    </source>
</evidence>
<name>J9DYP2_9PROT</name>
<dbReference type="Proteomes" id="UP000004836">
    <property type="component" value="Unassembled WGS sequence"/>
</dbReference>
<gene>
    <name evidence="3" type="ORF">IMCC14465_05750</name>
</gene>
<comment type="caution">
    <text evidence="3">The sequence shown here is derived from an EMBL/GenBank/DDBJ whole genome shotgun (WGS) entry which is preliminary data.</text>
</comment>
<dbReference type="Pfam" id="PF04575">
    <property type="entry name" value="SlipAM"/>
    <property type="match status" value="1"/>
</dbReference>
<dbReference type="EMBL" id="ALYF01000003">
    <property type="protein sequence ID" value="EJW20779.1"/>
    <property type="molecule type" value="Genomic_DNA"/>
</dbReference>
<dbReference type="STRING" id="1220535.IMCC14465_05750"/>
<dbReference type="AlphaFoldDB" id="J9DYP2"/>
<sequence length="447" mass="50593">MRFSIKLSQLLTFTVLLCAPEIVAGGGVERTESQSLTPQSETGIFEQVLGDPGNLELNFLLFKKQLAENNVKGATATLERVLLTDPNSKLARIMYAQLKLRMGNRTEGLRNLDQISQDTTATADMRKNAAALREGLKRAEQMNTRRIPRKKFVSRLKLGGGIAENALGTSEENQITFFDNDFLNTVPDIDESFSTAQLDVTYTPSFNLDDDEFLQFYASNQIKDFKDLNRYDLTLTTLGMSYSKGSERTLGLSVSLTDINLNWHNYASIFNLAANVKLPMSENFTLIPVVTAARSVHSYHPDIATNKGNTGWTYKVGLGAEYRKERFFVSLQPSLTQLDKNDRLNNYDQEQIAFIAGRKFDQILISGRFNRSERSYEQADPFISSLRKRKDRLSEYSASLFWTPQAVAQNRMIPQLELGIFHKKIKSNLPNFSKETTDLTFSVSWVF</sequence>
<feature type="chain" id="PRO_5003822322" description="Surface lipoprotein assembly modifier C-terminal domain-containing protein" evidence="1">
    <location>
        <begin position="25"/>
        <end position="447"/>
    </location>
</feature>
<reference evidence="3 4" key="1">
    <citation type="journal article" date="2012" name="J. Bacteriol.">
        <title>Genome Sequence of Strain IMCC14465, Isolated from the East Sea, Belonging to the PS1 Clade of Alphaproteobacteria.</title>
        <authorList>
            <person name="Yang S.J."/>
            <person name="Kang I."/>
            <person name="Cho J.C."/>
        </authorList>
    </citation>
    <scope>NUCLEOTIDE SEQUENCE [LARGE SCALE GENOMIC DNA]</scope>
    <source>
        <strain evidence="3 4">IMCC14465</strain>
    </source>
</reference>
<organism evidence="3 4">
    <name type="scientific">alpha proteobacterium IMCC14465</name>
    <dbReference type="NCBI Taxonomy" id="1220535"/>
    <lineage>
        <taxon>Bacteria</taxon>
        <taxon>Pseudomonadati</taxon>
        <taxon>Pseudomonadota</taxon>
        <taxon>Alphaproteobacteria</taxon>
        <taxon>PS1 clade</taxon>
    </lineage>
</organism>
<proteinExistence type="predicted"/>
<evidence type="ECO:0000256" key="1">
    <source>
        <dbReference type="SAM" id="SignalP"/>
    </source>
</evidence>
<feature type="signal peptide" evidence="1">
    <location>
        <begin position="1"/>
        <end position="24"/>
    </location>
</feature>